<keyword evidence="2" id="KW-0347">Helicase</keyword>
<reference evidence="2 3" key="1">
    <citation type="journal article" date="2016" name="BMC Genomics">
        <title>Comparative genomics reveals Cyclospora cayetanensis possesses coccidia-like metabolism and invasion components but unique surface antigens.</title>
        <authorList>
            <person name="Liu S."/>
            <person name="Wang L."/>
            <person name="Zheng H."/>
            <person name="Xu Z."/>
            <person name="Roellig D.M."/>
            <person name="Li N."/>
            <person name="Frace M.A."/>
            <person name="Tang K."/>
            <person name="Arrowood M.J."/>
            <person name="Moss D.M."/>
            <person name="Zhang L."/>
            <person name="Feng Y."/>
            <person name="Xiao L."/>
        </authorList>
    </citation>
    <scope>NUCLEOTIDE SEQUENCE [LARGE SCALE GENOMIC DNA]</scope>
    <source>
        <strain evidence="2 3">CHN_HEN01</strain>
    </source>
</reference>
<keyword evidence="2" id="KW-0067">ATP-binding</keyword>
<dbReference type="InParanoid" id="A0A1D3D356"/>
<gene>
    <name evidence="2" type="ORF">cyc_08298</name>
</gene>
<evidence type="ECO:0000313" key="2">
    <source>
        <dbReference type="EMBL" id="OEH77889.1"/>
    </source>
</evidence>
<keyword evidence="2" id="KW-0547">Nucleotide-binding</keyword>
<dbReference type="GO" id="GO:0004386">
    <property type="term" value="F:helicase activity"/>
    <property type="evidence" value="ECO:0007669"/>
    <property type="project" value="UniProtKB-KW"/>
</dbReference>
<proteinExistence type="predicted"/>
<feature type="region of interest" description="Disordered" evidence="1">
    <location>
        <begin position="89"/>
        <end position="118"/>
    </location>
</feature>
<keyword evidence="3" id="KW-1185">Reference proteome</keyword>
<dbReference type="EMBL" id="JROU02000941">
    <property type="protein sequence ID" value="OEH77889.1"/>
    <property type="molecule type" value="Genomic_DNA"/>
</dbReference>
<keyword evidence="2" id="KW-0378">Hydrolase</keyword>
<dbReference type="AlphaFoldDB" id="A0A1D3D356"/>
<evidence type="ECO:0000256" key="1">
    <source>
        <dbReference type="SAM" id="MobiDB-lite"/>
    </source>
</evidence>
<evidence type="ECO:0000313" key="3">
    <source>
        <dbReference type="Proteomes" id="UP000095192"/>
    </source>
</evidence>
<comment type="caution">
    <text evidence="2">The sequence shown here is derived from an EMBL/GenBank/DDBJ whole genome shotgun (WGS) entry which is preliminary data.</text>
</comment>
<dbReference type="VEuPathDB" id="ToxoDB:cyc_08298"/>
<organism evidence="2 3">
    <name type="scientific">Cyclospora cayetanensis</name>
    <dbReference type="NCBI Taxonomy" id="88456"/>
    <lineage>
        <taxon>Eukaryota</taxon>
        <taxon>Sar</taxon>
        <taxon>Alveolata</taxon>
        <taxon>Apicomplexa</taxon>
        <taxon>Conoidasida</taxon>
        <taxon>Coccidia</taxon>
        <taxon>Eucoccidiorida</taxon>
        <taxon>Eimeriorina</taxon>
        <taxon>Eimeriidae</taxon>
        <taxon>Cyclospora</taxon>
    </lineage>
</organism>
<name>A0A1D3D356_9EIME</name>
<sequence>MFSIVASICEVGASSMWAAGGAHDGEVGASGGPLITPFTAGLVSNIVGDEDVAFASQIYRLTAQQQPLQQLFSRKRSLRKRSSKVLLQQLEREEQEDEGQQSVGRSKRTVKEEQGPFKGGPLFSKVQWVGKGVHGFFASPAAATPVASTSAGGVSQQTLAFLKDMEGRGSSRKSPASAVAAAAKARAAAATTAEVGANQQQQDDPISWCFDSDDEIEEMGNSKPAGVVAPPVALAGAGGSPRQWTKEDYTRLVIQRMRRRGPSLSWQQQQQQKTAEVRRTKMLLRNFQEEDLFPDELKL</sequence>
<accession>A0A1D3D356</accession>
<dbReference type="Proteomes" id="UP000095192">
    <property type="component" value="Unassembled WGS sequence"/>
</dbReference>
<protein>
    <submittedName>
        <fullName evidence="2">Helicase</fullName>
    </submittedName>
</protein>